<dbReference type="PROSITE" id="PS51787">
    <property type="entry name" value="LON_N"/>
    <property type="match status" value="1"/>
</dbReference>
<dbReference type="Gene3D" id="2.30.130.40">
    <property type="entry name" value="LON domain-like"/>
    <property type="match status" value="1"/>
</dbReference>
<gene>
    <name evidence="3" type="ORF">HLH28_08315</name>
</gene>
<proteinExistence type="predicted"/>
<evidence type="ECO:0000256" key="1">
    <source>
        <dbReference type="SAM" id="MobiDB-lite"/>
    </source>
</evidence>
<comment type="caution">
    <text evidence="3">The sequence shown here is derived from an EMBL/GenBank/DDBJ whole genome shotgun (WGS) entry which is preliminary data.</text>
</comment>
<feature type="compositionally biased region" description="Basic and acidic residues" evidence="1">
    <location>
        <begin position="34"/>
        <end position="44"/>
    </location>
</feature>
<dbReference type="AlphaFoldDB" id="A0A7W4K733"/>
<keyword evidence="4" id="KW-1185">Reference proteome</keyword>
<dbReference type="PANTHER" id="PTHR46732:SF8">
    <property type="entry name" value="ATP-DEPENDENT PROTEASE LA (LON) DOMAIN PROTEIN"/>
    <property type="match status" value="1"/>
</dbReference>
<protein>
    <submittedName>
        <fullName evidence="3">Peptidase</fullName>
    </submittedName>
</protein>
<dbReference type="Pfam" id="PF02190">
    <property type="entry name" value="LON_substr_bdg"/>
    <property type="match status" value="1"/>
</dbReference>
<dbReference type="SMART" id="SM00464">
    <property type="entry name" value="LON"/>
    <property type="match status" value="1"/>
</dbReference>
<dbReference type="EMBL" id="JABEQM010000005">
    <property type="protein sequence ID" value="MBB2201582.1"/>
    <property type="molecule type" value="Genomic_DNA"/>
</dbReference>
<feature type="region of interest" description="Disordered" evidence="1">
    <location>
        <begin position="97"/>
        <end position="118"/>
    </location>
</feature>
<feature type="domain" description="Lon N-terminal" evidence="2">
    <location>
        <begin position="54"/>
        <end position="260"/>
    </location>
</feature>
<dbReference type="InterPro" id="IPR015947">
    <property type="entry name" value="PUA-like_sf"/>
</dbReference>
<dbReference type="PANTHER" id="PTHR46732">
    <property type="entry name" value="ATP-DEPENDENT PROTEASE LA (LON) DOMAIN PROTEIN"/>
    <property type="match status" value="1"/>
</dbReference>
<feature type="region of interest" description="Disordered" evidence="1">
    <location>
        <begin position="18"/>
        <end position="44"/>
    </location>
</feature>
<evidence type="ECO:0000313" key="3">
    <source>
        <dbReference type="EMBL" id="MBB2201582.1"/>
    </source>
</evidence>
<evidence type="ECO:0000313" key="4">
    <source>
        <dbReference type="Proteomes" id="UP000578030"/>
    </source>
</evidence>
<accession>A0A7W4K733</accession>
<organism evidence="3 4">
    <name type="scientific">Gluconacetobacter tumulisoli</name>
    <dbReference type="NCBI Taxonomy" id="1286189"/>
    <lineage>
        <taxon>Bacteria</taxon>
        <taxon>Pseudomonadati</taxon>
        <taxon>Pseudomonadota</taxon>
        <taxon>Alphaproteobacteria</taxon>
        <taxon>Acetobacterales</taxon>
        <taxon>Acetobacteraceae</taxon>
        <taxon>Gluconacetobacter</taxon>
    </lineage>
</organism>
<evidence type="ECO:0000259" key="2">
    <source>
        <dbReference type="PROSITE" id="PS51787"/>
    </source>
</evidence>
<reference evidence="3 4" key="1">
    <citation type="submission" date="2020-04" db="EMBL/GenBank/DDBJ databases">
        <title>Description of novel Gluconacetobacter.</title>
        <authorList>
            <person name="Sombolestani A."/>
        </authorList>
    </citation>
    <scope>NUCLEOTIDE SEQUENCE [LARGE SCALE GENOMIC DNA]</scope>
    <source>
        <strain evidence="3 4">LMG 27802</strain>
    </source>
</reference>
<sequence length="273" mass="30430">MTIPQPCWRAGACRRCCSRDPSTDGTPPVTGEDDIPRRIPRPRDMTLADIPPELGLFPLREALLLPQGKLPLNVFEPRYVALVEDALAGTRLIGMIQPRHDERDEDEDGEGGRDDGMDGPFPALYRIGCVGRITSMTERSDGTYAVTLTGLARFRLLRESGLHRGYRRARIDVSSFASDLTEAEATFYDRERMMQALRRYCRSRGIGARWSMIEQMDDEALLVTLPMICPFLAAEKQALLESGTLADRARTLQTLLDLAGHEPDEGASRPPLS</sequence>
<dbReference type="SUPFAM" id="SSF88697">
    <property type="entry name" value="PUA domain-like"/>
    <property type="match status" value="1"/>
</dbReference>
<dbReference type="InterPro" id="IPR046336">
    <property type="entry name" value="Lon_prtase_N_sf"/>
</dbReference>
<dbReference type="InterPro" id="IPR003111">
    <property type="entry name" value="Lon_prtase_N"/>
</dbReference>
<dbReference type="Proteomes" id="UP000578030">
    <property type="component" value="Unassembled WGS sequence"/>
</dbReference>
<name>A0A7W4K733_9PROT</name>